<feature type="compositionally biased region" description="Basic and acidic residues" evidence="1">
    <location>
        <begin position="228"/>
        <end position="245"/>
    </location>
</feature>
<accession>A0AAN9YV74</accession>
<gene>
    <name evidence="2" type="ORF">SLS62_002122</name>
</gene>
<protein>
    <submittedName>
        <fullName evidence="2">Uncharacterized protein</fullName>
    </submittedName>
</protein>
<evidence type="ECO:0000313" key="2">
    <source>
        <dbReference type="EMBL" id="KAK7755837.1"/>
    </source>
</evidence>
<comment type="caution">
    <text evidence="2">The sequence shown here is derived from an EMBL/GenBank/DDBJ whole genome shotgun (WGS) entry which is preliminary data.</text>
</comment>
<feature type="compositionally biased region" description="Basic and acidic residues" evidence="1">
    <location>
        <begin position="313"/>
        <end position="323"/>
    </location>
</feature>
<feature type="compositionally biased region" description="Basic and acidic residues" evidence="1">
    <location>
        <begin position="117"/>
        <end position="126"/>
    </location>
</feature>
<feature type="region of interest" description="Disordered" evidence="1">
    <location>
        <begin position="1"/>
        <end position="126"/>
    </location>
</feature>
<organism evidence="2 3">
    <name type="scientific">Diatrype stigma</name>
    <dbReference type="NCBI Taxonomy" id="117547"/>
    <lineage>
        <taxon>Eukaryota</taxon>
        <taxon>Fungi</taxon>
        <taxon>Dikarya</taxon>
        <taxon>Ascomycota</taxon>
        <taxon>Pezizomycotina</taxon>
        <taxon>Sordariomycetes</taxon>
        <taxon>Xylariomycetidae</taxon>
        <taxon>Xylariales</taxon>
        <taxon>Diatrypaceae</taxon>
        <taxon>Diatrype</taxon>
    </lineage>
</organism>
<dbReference type="EMBL" id="JAKJXP020000010">
    <property type="protein sequence ID" value="KAK7755837.1"/>
    <property type="molecule type" value="Genomic_DNA"/>
</dbReference>
<feature type="compositionally biased region" description="Basic residues" evidence="1">
    <location>
        <begin position="324"/>
        <end position="333"/>
    </location>
</feature>
<feature type="compositionally biased region" description="Pro residues" evidence="1">
    <location>
        <begin position="95"/>
        <end position="110"/>
    </location>
</feature>
<name>A0AAN9YV74_9PEZI</name>
<keyword evidence="3" id="KW-1185">Reference proteome</keyword>
<feature type="compositionally biased region" description="Low complexity" evidence="1">
    <location>
        <begin position="265"/>
        <end position="278"/>
    </location>
</feature>
<proteinExistence type="predicted"/>
<dbReference type="Proteomes" id="UP001320420">
    <property type="component" value="Unassembled WGS sequence"/>
</dbReference>
<feature type="compositionally biased region" description="Polar residues" evidence="1">
    <location>
        <begin position="1"/>
        <end position="15"/>
    </location>
</feature>
<evidence type="ECO:0000313" key="3">
    <source>
        <dbReference type="Proteomes" id="UP001320420"/>
    </source>
</evidence>
<feature type="compositionally biased region" description="Basic and acidic residues" evidence="1">
    <location>
        <begin position="40"/>
        <end position="53"/>
    </location>
</feature>
<feature type="region of interest" description="Disordered" evidence="1">
    <location>
        <begin position="195"/>
        <end position="333"/>
    </location>
</feature>
<evidence type="ECO:0000256" key="1">
    <source>
        <dbReference type="SAM" id="MobiDB-lite"/>
    </source>
</evidence>
<feature type="compositionally biased region" description="Basic and acidic residues" evidence="1">
    <location>
        <begin position="253"/>
        <end position="264"/>
    </location>
</feature>
<sequence length="333" mass="37035">MRQSPGAQTRQQSPGGRNAHLQRADDGDGDGEVEYQTQTSRHDSSAKYSDGREGKKKAQAYVLNPTPFTGPLRRSNRVWLQKELMNMKSGEPNGGPGPGPAQAPPNPKPQTTPTVTERPKTKSQIEFELRCRQLERETSAAIGYRNPPDDSASAEEYDRYFFAAMSHLKKKREGRHTEWKELQRGEAFLRQMGSQTFSLVGDEEEDVPEFKKFSDPPQIRTKGKGGSARKEPVGGDAERQGHQQDHPQTTVGEPEKQKPNRDEAQAQTQAQTQTQMQASGPDGDQKTQKTEGGQAAKKKKLTDELFTTLGEGWDARFDNEGRRLSRAASKKAS</sequence>
<dbReference type="AlphaFoldDB" id="A0AAN9YV74"/>
<reference evidence="2 3" key="1">
    <citation type="submission" date="2024-02" db="EMBL/GenBank/DDBJ databases">
        <title>De novo assembly and annotation of 12 fungi associated with fruit tree decline syndrome in Ontario, Canada.</title>
        <authorList>
            <person name="Sulman M."/>
            <person name="Ellouze W."/>
            <person name="Ilyukhin E."/>
        </authorList>
    </citation>
    <scope>NUCLEOTIDE SEQUENCE [LARGE SCALE GENOMIC DNA]</scope>
    <source>
        <strain evidence="2 3">M11/M66-122</strain>
    </source>
</reference>